<evidence type="ECO:0000313" key="1">
    <source>
        <dbReference type="EMBL" id="SEJ91669.1"/>
    </source>
</evidence>
<evidence type="ECO:0008006" key="3">
    <source>
        <dbReference type="Google" id="ProtNLM"/>
    </source>
</evidence>
<dbReference type="RefSeq" id="WP_177177662.1">
    <property type="nucleotide sequence ID" value="NZ_FNZK01000024.1"/>
</dbReference>
<protein>
    <recommendedName>
        <fullName evidence="3">Acyltransferase family protein</fullName>
    </recommendedName>
</protein>
<evidence type="ECO:0000313" key="2">
    <source>
        <dbReference type="Proteomes" id="UP000199662"/>
    </source>
</evidence>
<proteinExistence type="predicted"/>
<dbReference type="Proteomes" id="UP000199662">
    <property type="component" value="Unassembled WGS sequence"/>
</dbReference>
<keyword evidence="2" id="KW-1185">Reference proteome</keyword>
<dbReference type="AlphaFoldDB" id="A0A1H7CPV4"/>
<dbReference type="EMBL" id="FNZK01000024">
    <property type="protein sequence ID" value="SEJ91669.1"/>
    <property type="molecule type" value="Genomic_DNA"/>
</dbReference>
<name>A0A1H7CPV4_9FIRM</name>
<gene>
    <name evidence="1" type="ORF">SAMN05660742_1243</name>
</gene>
<sequence>MSRFLGLDGIRTIACLLVVFHHMVQRFGVPATNEFLAALQRAFWITAPSGVSIFLF</sequence>
<reference evidence="1 2" key="1">
    <citation type="submission" date="2016-10" db="EMBL/GenBank/DDBJ databases">
        <authorList>
            <person name="de Groot N.N."/>
        </authorList>
    </citation>
    <scope>NUCLEOTIDE SEQUENCE [LARGE SCALE GENOMIC DNA]</scope>
    <source>
        <strain evidence="1 2">DSM 2179</strain>
    </source>
</reference>
<accession>A0A1H7CPV4</accession>
<organism evidence="1 2">
    <name type="scientific">Propionispira arboris</name>
    <dbReference type="NCBI Taxonomy" id="84035"/>
    <lineage>
        <taxon>Bacteria</taxon>
        <taxon>Bacillati</taxon>
        <taxon>Bacillota</taxon>
        <taxon>Negativicutes</taxon>
        <taxon>Selenomonadales</taxon>
        <taxon>Selenomonadaceae</taxon>
        <taxon>Propionispira</taxon>
    </lineage>
</organism>